<evidence type="ECO:0000313" key="3">
    <source>
        <dbReference type="EMBL" id="CAI8057072.1"/>
    </source>
</evidence>
<reference evidence="3" key="1">
    <citation type="submission" date="2023-03" db="EMBL/GenBank/DDBJ databases">
        <authorList>
            <person name="Steffen K."/>
            <person name="Cardenas P."/>
        </authorList>
    </citation>
    <scope>NUCLEOTIDE SEQUENCE</scope>
</reference>
<dbReference type="AlphaFoldDB" id="A0AA35XMI2"/>
<feature type="chain" id="PRO_5041306855" evidence="1">
    <location>
        <begin position="34"/>
        <end position="251"/>
    </location>
</feature>
<dbReference type="GO" id="GO:0006629">
    <property type="term" value="P:lipid metabolic process"/>
    <property type="evidence" value="ECO:0007669"/>
    <property type="project" value="InterPro"/>
</dbReference>
<dbReference type="Proteomes" id="UP001174909">
    <property type="component" value="Unassembled WGS sequence"/>
</dbReference>
<organism evidence="3 4">
    <name type="scientific">Geodia barretti</name>
    <name type="common">Barrett's horny sponge</name>
    <dbReference type="NCBI Taxonomy" id="519541"/>
    <lineage>
        <taxon>Eukaryota</taxon>
        <taxon>Metazoa</taxon>
        <taxon>Porifera</taxon>
        <taxon>Demospongiae</taxon>
        <taxon>Heteroscleromorpha</taxon>
        <taxon>Tetractinellida</taxon>
        <taxon>Astrophorina</taxon>
        <taxon>Geodiidae</taxon>
        <taxon>Geodia</taxon>
    </lineage>
</organism>
<feature type="domain" description="SGNH hydrolase-type esterase" evidence="2">
    <location>
        <begin position="61"/>
        <end position="220"/>
    </location>
</feature>
<dbReference type="SUPFAM" id="SSF52266">
    <property type="entry name" value="SGNH hydrolase"/>
    <property type="match status" value="1"/>
</dbReference>
<dbReference type="EMBL" id="CASHTH010004420">
    <property type="protein sequence ID" value="CAI8057072.1"/>
    <property type="molecule type" value="Genomic_DNA"/>
</dbReference>
<dbReference type="CDD" id="cd01822">
    <property type="entry name" value="Lysophospholipase_L1_like"/>
    <property type="match status" value="1"/>
</dbReference>
<accession>A0AA35XMI2</accession>
<evidence type="ECO:0000256" key="1">
    <source>
        <dbReference type="SAM" id="SignalP"/>
    </source>
</evidence>
<gene>
    <name evidence="3" type="ORF">GBAR_LOCUS31083</name>
</gene>
<dbReference type="Pfam" id="PF13472">
    <property type="entry name" value="Lipase_GDSL_2"/>
    <property type="match status" value="1"/>
</dbReference>
<proteinExistence type="predicted"/>
<dbReference type="PANTHER" id="PTHR30383">
    <property type="entry name" value="THIOESTERASE 1/PROTEASE 1/LYSOPHOSPHOLIPASE L1"/>
    <property type="match status" value="1"/>
</dbReference>
<comment type="caution">
    <text evidence="3">The sequence shown here is derived from an EMBL/GenBank/DDBJ whole genome shotgun (WGS) entry which is preliminary data.</text>
</comment>
<dbReference type="GO" id="GO:0004622">
    <property type="term" value="F:phosphatidylcholine lysophospholipase activity"/>
    <property type="evidence" value="ECO:0007669"/>
    <property type="project" value="TreeGrafter"/>
</dbReference>
<sequence length="251" mass="26099">MQAIPPVDGRAPHNCFLFLCLLLLSGCVPAATGEDQHEAFEPTAGAQTETVPPHGGFRIVAFGDSLTAGLGLSAEEAYPARLQERLDAAGYRARVINSGVSGETTAGGLRRMDWALEGDVQILILALGGNDGLRGLPVDQMRDNLARMIVAARDGGAQVLLAGMEAPPNFGTDYAHRFRGVFEQLAAEFEVVFLPFLLEGVAGVAALNQADGIHPNAAGAGRVAAHIWPALEPMLRAAQRSGAAGAHSGGS</sequence>
<evidence type="ECO:0000259" key="2">
    <source>
        <dbReference type="Pfam" id="PF13472"/>
    </source>
</evidence>
<dbReference type="InterPro" id="IPR051532">
    <property type="entry name" value="Ester_Hydrolysis_Enzymes"/>
</dbReference>
<dbReference type="PANTHER" id="PTHR30383:SF24">
    <property type="entry name" value="THIOESTERASE 1_PROTEASE 1_LYSOPHOSPHOLIPASE L1"/>
    <property type="match status" value="1"/>
</dbReference>
<dbReference type="InterPro" id="IPR013830">
    <property type="entry name" value="SGNH_hydro"/>
</dbReference>
<keyword evidence="1" id="KW-0732">Signal</keyword>
<dbReference type="PROSITE" id="PS01098">
    <property type="entry name" value="LIPASE_GDSL_SER"/>
    <property type="match status" value="1"/>
</dbReference>
<feature type="signal peptide" evidence="1">
    <location>
        <begin position="1"/>
        <end position="33"/>
    </location>
</feature>
<keyword evidence="4" id="KW-1185">Reference proteome</keyword>
<name>A0AA35XMI2_GEOBA</name>
<evidence type="ECO:0000313" key="4">
    <source>
        <dbReference type="Proteomes" id="UP001174909"/>
    </source>
</evidence>
<dbReference type="InterPro" id="IPR008265">
    <property type="entry name" value="Lipase_GDSL_AS"/>
</dbReference>
<dbReference type="InterPro" id="IPR036514">
    <property type="entry name" value="SGNH_hydro_sf"/>
</dbReference>
<protein>
    <submittedName>
        <fullName evidence="3">Esterase TesA</fullName>
    </submittedName>
</protein>
<dbReference type="Gene3D" id="3.40.50.1110">
    <property type="entry name" value="SGNH hydrolase"/>
    <property type="match status" value="1"/>
</dbReference>